<feature type="region of interest" description="Disordered" evidence="1">
    <location>
        <begin position="1"/>
        <end position="25"/>
    </location>
</feature>
<keyword evidence="3" id="KW-1185">Reference proteome</keyword>
<feature type="region of interest" description="Disordered" evidence="1">
    <location>
        <begin position="107"/>
        <end position="150"/>
    </location>
</feature>
<reference evidence="2" key="1">
    <citation type="journal article" date="2020" name="Phytopathology">
        <title>Genome Sequence Resources of Colletotrichum truncatum, C. plurivorum, C. musicola, and C. sojae: Four Species Pathogenic to Soybean (Glycine max).</title>
        <authorList>
            <person name="Rogerio F."/>
            <person name="Boufleur T.R."/>
            <person name="Ciampi-Guillardi M."/>
            <person name="Sukno S.A."/>
            <person name="Thon M.R."/>
            <person name="Massola Junior N.S."/>
            <person name="Baroncelli R."/>
        </authorList>
    </citation>
    <scope>NUCLEOTIDE SEQUENCE</scope>
    <source>
        <strain evidence="2">LFN0074</strain>
    </source>
</reference>
<evidence type="ECO:0000313" key="2">
    <source>
        <dbReference type="EMBL" id="KAF6833618.1"/>
    </source>
</evidence>
<accession>A0A8H6KMD7</accession>
<proteinExistence type="predicted"/>
<evidence type="ECO:0000256" key="1">
    <source>
        <dbReference type="SAM" id="MobiDB-lite"/>
    </source>
</evidence>
<gene>
    <name evidence="2" type="ORF">CMUS01_06502</name>
</gene>
<dbReference type="AlphaFoldDB" id="A0A8H6KMD7"/>
<organism evidence="2 3">
    <name type="scientific">Colletotrichum musicola</name>
    <dbReference type="NCBI Taxonomy" id="2175873"/>
    <lineage>
        <taxon>Eukaryota</taxon>
        <taxon>Fungi</taxon>
        <taxon>Dikarya</taxon>
        <taxon>Ascomycota</taxon>
        <taxon>Pezizomycotina</taxon>
        <taxon>Sordariomycetes</taxon>
        <taxon>Hypocreomycetidae</taxon>
        <taxon>Glomerellales</taxon>
        <taxon>Glomerellaceae</taxon>
        <taxon>Colletotrichum</taxon>
        <taxon>Colletotrichum orchidearum species complex</taxon>
    </lineage>
</organism>
<dbReference type="Proteomes" id="UP000639643">
    <property type="component" value="Unassembled WGS sequence"/>
</dbReference>
<feature type="compositionally biased region" description="Polar residues" evidence="1">
    <location>
        <begin position="114"/>
        <end position="130"/>
    </location>
</feature>
<evidence type="ECO:0000313" key="3">
    <source>
        <dbReference type="Proteomes" id="UP000639643"/>
    </source>
</evidence>
<comment type="caution">
    <text evidence="2">The sequence shown here is derived from an EMBL/GenBank/DDBJ whole genome shotgun (WGS) entry which is preliminary data.</text>
</comment>
<sequence>MSLASGTVRVHTTPEYNPRPPTATPSTKILRIPWLRKVRMHWGRRKPSPSQCQQIIDRLDYTSSICPLTNPVVARVRSLFSIRDCDGRGTRKRVGSLLTRCRESGRRRPPGSCFSASSGSITRRTWQSRPSRLDGVDEGERDDPRTTGLSGNLGWKYPRCATVTEA</sequence>
<dbReference type="EMBL" id="WIGM01000213">
    <property type="protein sequence ID" value="KAF6833618.1"/>
    <property type="molecule type" value="Genomic_DNA"/>
</dbReference>
<name>A0A8H6KMD7_9PEZI</name>
<protein>
    <submittedName>
        <fullName evidence="2">Uncharacterized protein</fullName>
    </submittedName>
</protein>